<reference evidence="1 2" key="1">
    <citation type="submission" date="2019-12" db="EMBL/GenBank/DDBJ databases">
        <title>Genomic-based taxomic classification of the family Erythrobacteraceae.</title>
        <authorList>
            <person name="Xu L."/>
        </authorList>
    </citation>
    <scope>NUCLEOTIDE SEQUENCE [LARGE SCALE GENOMIC DNA]</scope>
    <source>
        <strain evidence="1 2">KCTC 52763</strain>
    </source>
</reference>
<proteinExistence type="predicted"/>
<gene>
    <name evidence="1" type="ORF">GRI41_11725</name>
</gene>
<organism evidence="1 2">
    <name type="scientific">Pontixanthobacter aquaemixtae</name>
    <dbReference type="NCBI Taxonomy" id="1958940"/>
    <lineage>
        <taxon>Bacteria</taxon>
        <taxon>Pseudomonadati</taxon>
        <taxon>Pseudomonadota</taxon>
        <taxon>Alphaproteobacteria</taxon>
        <taxon>Sphingomonadales</taxon>
        <taxon>Erythrobacteraceae</taxon>
        <taxon>Pontixanthobacter</taxon>
    </lineage>
</organism>
<keyword evidence="2" id="KW-1185">Reference proteome</keyword>
<sequence>MTYGALKTTGDPFGKRRDAANAENEGIPDVGWDFSLSRLEKVQVNRPYLAGNFFRRKIRDKVSWMKKYWGEPREVMEQTIVDWHLARNRLDETELLKPNDYISGLDWVTPELIKTHELTEVVVTSESGEFYKTDKLHGWISRIDGTAIYASPSKPKNFTSGRVIENEKITILARNNDGWAIAKRYKEDGPYFFIDRLTYLDVREGDDDLRWRMMSKDPKCFLHRVKPGETIEGIIKKYYLTTIKDDALMVYKDKPQHRLKSIAQNIVFNNPNAFGKKVIAGEKNYGIYMTLQSDNIIKLHDPDYIRQNILELTDKDLNVAYSESNSWDAAIEWWETFEDTTGVGAIRGIRDGLGDGIVASLYGYVDMAKDIFKAAWFLMKTTWVDVAVATVKFFKKYDSWEKLQALAAQIWGELKAGAIKEYEELKFAIFSRKAANVAYAIGRMIGFIVAEIIIGILTSGMSAALLAAKFGAKTLSKLLKQIFEVILKTAKANVAKLNDTIKSIAKFPVTVKELVRKVKKGADTLLKDIPPDDGLYKKFARNKKMWKEFYDQLAESSTYRGRRINEAGNLELSFVDGKNQLLAVLDENGDLLEATVDFTEIHKLTDASKKYDKKANDWFAKFKGRPKEFDSGHPGPSSFIRELPGLIRIAQPATQNAGRKLTKYGIASFKDFEEVMKLMIGDMNGLTKEGKKSLYYLGDELEWRGGFKIKYNREGGNVTSMDISTVFSGPNGTSWYSPKSVRFSNKPDVFASEWMELLPPIDGDFVNAMN</sequence>
<comment type="caution">
    <text evidence="1">The sequence shown here is derived from an EMBL/GenBank/DDBJ whole genome shotgun (WGS) entry which is preliminary data.</text>
</comment>
<evidence type="ECO:0000313" key="2">
    <source>
        <dbReference type="Proteomes" id="UP000442714"/>
    </source>
</evidence>
<dbReference type="EMBL" id="WTYX01000002">
    <property type="protein sequence ID" value="MXO91496.1"/>
    <property type="molecule type" value="Genomic_DNA"/>
</dbReference>
<dbReference type="RefSeq" id="WP_160605167.1">
    <property type="nucleotide sequence ID" value="NZ_WTYX01000002.1"/>
</dbReference>
<dbReference type="AlphaFoldDB" id="A0A844ZX19"/>
<name>A0A844ZX19_9SPHN</name>
<protein>
    <submittedName>
        <fullName evidence="1">Uncharacterized protein</fullName>
    </submittedName>
</protein>
<dbReference type="Proteomes" id="UP000442714">
    <property type="component" value="Unassembled WGS sequence"/>
</dbReference>
<accession>A0A844ZX19</accession>
<evidence type="ECO:0000313" key="1">
    <source>
        <dbReference type="EMBL" id="MXO91496.1"/>
    </source>
</evidence>